<protein>
    <submittedName>
        <fullName evidence="2">(2Fe-2S)-binding protein</fullName>
    </submittedName>
</protein>
<evidence type="ECO:0000313" key="3">
    <source>
        <dbReference type="Proteomes" id="UP001324634"/>
    </source>
</evidence>
<dbReference type="Gene3D" id="1.10.10.1100">
    <property type="entry name" value="BFD-like [2Fe-2S]-binding domain"/>
    <property type="match status" value="1"/>
</dbReference>
<evidence type="ECO:0000313" key="2">
    <source>
        <dbReference type="EMBL" id="WPU66198.1"/>
    </source>
</evidence>
<dbReference type="EMBL" id="CP139487">
    <property type="protein sequence ID" value="WPU66198.1"/>
    <property type="molecule type" value="Genomic_DNA"/>
</dbReference>
<organism evidence="2 3">
    <name type="scientific">Peredibacter starrii</name>
    <dbReference type="NCBI Taxonomy" id="28202"/>
    <lineage>
        <taxon>Bacteria</taxon>
        <taxon>Pseudomonadati</taxon>
        <taxon>Bdellovibrionota</taxon>
        <taxon>Bacteriovoracia</taxon>
        <taxon>Bacteriovoracales</taxon>
        <taxon>Bacteriovoracaceae</taxon>
        <taxon>Peredibacter</taxon>
    </lineage>
</organism>
<accession>A0AAX4HSX2</accession>
<dbReference type="RefSeq" id="WP_321398164.1">
    <property type="nucleotide sequence ID" value="NZ_CP139487.1"/>
</dbReference>
<gene>
    <name evidence="2" type="ORF">SOO65_05515</name>
</gene>
<evidence type="ECO:0000259" key="1">
    <source>
        <dbReference type="Pfam" id="PF04324"/>
    </source>
</evidence>
<proteinExistence type="predicted"/>
<dbReference type="Proteomes" id="UP001324634">
    <property type="component" value="Chromosome"/>
</dbReference>
<keyword evidence="3" id="KW-1185">Reference proteome</keyword>
<sequence length="270" mass="31274">MIKFKDLISENSSNKVMDDASVSLTLEAHTLFLRFDTKDTILRANYSGPASPWLAALCKILIDKTLTEALHFNWSTFESAFKEDQTFWDFRQETQDDFFCKPLELLKATLDHFRGKDYLYQETSPLICRCFGIREADVLEHLQKNETPTLESLSGETKAGMGCRSCVPQLNRWVVLHESKKHSHHFKERPVAEWLLDIDYMLSCFPESQDWKMEVKSMKGKQVQISFDKEVTQREEEAIAKKLQDFLGASVDGDLGFFLRRARHFSKARG</sequence>
<feature type="domain" description="BFD-like [2Fe-2S]-binding" evidence="1">
    <location>
        <begin position="126"/>
        <end position="171"/>
    </location>
</feature>
<dbReference type="Pfam" id="PF04324">
    <property type="entry name" value="Fer2_BFD"/>
    <property type="match status" value="1"/>
</dbReference>
<dbReference type="AlphaFoldDB" id="A0AAX4HSX2"/>
<dbReference type="InterPro" id="IPR007419">
    <property type="entry name" value="BFD-like_2Fe2S-bd_dom"/>
</dbReference>
<dbReference type="KEGG" id="psti:SOO65_05515"/>
<dbReference type="InterPro" id="IPR041854">
    <property type="entry name" value="BFD-like_2Fe2S-bd_dom_sf"/>
</dbReference>
<name>A0AAX4HSX2_9BACT</name>
<reference evidence="2 3" key="1">
    <citation type="submission" date="2023-11" db="EMBL/GenBank/DDBJ databases">
        <title>Peredibacter starrii A3.12.</title>
        <authorList>
            <person name="Mitchell R.J."/>
        </authorList>
    </citation>
    <scope>NUCLEOTIDE SEQUENCE [LARGE SCALE GENOMIC DNA]</scope>
    <source>
        <strain evidence="2 3">A3.12</strain>
    </source>
</reference>